<feature type="region of interest" description="G3" evidence="7">
    <location>
        <begin position="57"/>
        <end position="60"/>
    </location>
</feature>
<keyword evidence="6" id="KW-0690">Ribosome biogenesis</keyword>
<dbReference type="SUPFAM" id="SSF54814">
    <property type="entry name" value="Prokaryotic type KH domain (KH-domain type II)"/>
    <property type="match status" value="1"/>
</dbReference>
<dbReference type="InterPro" id="IPR009019">
    <property type="entry name" value="KH_sf_prok-type"/>
</dbReference>
<dbReference type="STRING" id="1244531.CIG2463D_0909"/>
<evidence type="ECO:0000313" key="11">
    <source>
        <dbReference type="EMBL" id="AII14747.1"/>
    </source>
</evidence>
<dbReference type="Gene3D" id="3.30.300.20">
    <property type="match status" value="1"/>
</dbReference>
<dbReference type="NCBIfam" id="TIGR00436">
    <property type="entry name" value="era"/>
    <property type="match status" value="1"/>
</dbReference>
<evidence type="ECO:0000256" key="5">
    <source>
        <dbReference type="ARBA" id="ARBA00023134"/>
    </source>
</evidence>
<keyword evidence="6" id="KW-0472">Membrane</keyword>
<dbReference type="NCBIfam" id="NF000908">
    <property type="entry name" value="PRK00089.1"/>
    <property type="match status" value="1"/>
</dbReference>
<dbReference type="GO" id="GO:0000028">
    <property type="term" value="P:ribosomal small subunit assembly"/>
    <property type="evidence" value="ECO:0007669"/>
    <property type="project" value="TreeGrafter"/>
</dbReference>
<dbReference type="NCBIfam" id="TIGR00231">
    <property type="entry name" value="small_GTP"/>
    <property type="match status" value="1"/>
</dbReference>
<evidence type="ECO:0000256" key="7">
    <source>
        <dbReference type="PROSITE-ProRule" id="PRU01050"/>
    </source>
</evidence>
<evidence type="ECO:0000256" key="2">
    <source>
        <dbReference type="ARBA" id="ARBA00020484"/>
    </source>
</evidence>
<reference evidence="12" key="1">
    <citation type="journal article" date="2014" name="Genome Announc.">
        <title>Complete Genome Sequence of Campylobacter iguaniorum Strain 1485ET, Isolated from a Bearded Dragon (Pogona vitticeps).</title>
        <authorList>
            <person name="Gilbert M.J."/>
            <person name="Miller W.G."/>
            <person name="Yee E."/>
            <person name="Kik M."/>
            <person name="Wagenaar J.A."/>
            <person name="Duim B."/>
        </authorList>
    </citation>
    <scope>NUCLEOTIDE SEQUENCE [LARGE SCALE GENOMIC DNA]</scope>
    <source>
        <strain evidence="12">1485E</strain>
    </source>
</reference>
<dbReference type="SUPFAM" id="SSF52540">
    <property type="entry name" value="P-loop containing nucleoside triphosphate hydrolases"/>
    <property type="match status" value="1"/>
</dbReference>
<dbReference type="GO" id="GO:0043024">
    <property type="term" value="F:ribosomal small subunit binding"/>
    <property type="evidence" value="ECO:0007669"/>
    <property type="project" value="TreeGrafter"/>
</dbReference>
<comment type="subcellular location">
    <subcellularLocation>
        <location evidence="6">Cytoplasm</location>
    </subcellularLocation>
    <subcellularLocation>
        <location evidence="6">Cell membrane</location>
        <topology evidence="6">Peripheral membrane protein</topology>
    </subcellularLocation>
</comment>
<dbReference type="RefSeq" id="WP_038454210.1">
    <property type="nucleotide sequence ID" value="NZ_CP009043.1"/>
</dbReference>
<keyword evidence="6" id="KW-0963">Cytoplasm</keyword>
<feature type="binding site" evidence="6">
    <location>
        <begin position="116"/>
        <end position="119"/>
    </location>
    <ligand>
        <name>GTP</name>
        <dbReference type="ChEBI" id="CHEBI:37565"/>
    </ligand>
</feature>
<keyword evidence="3 6" id="KW-0547">Nucleotide-binding</keyword>
<keyword evidence="4 6" id="KW-0694">RNA-binding</keyword>
<accession>A0A076FBB9</accession>
<dbReference type="eggNOG" id="COG1159">
    <property type="taxonomic scope" value="Bacteria"/>
</dbReference>
<feature type="region of interest" description="G5" evidence="7">
    <location>
        <begin position="146"/>
        <end position="148"/>
    </location>
</feature>
<dbReference type="InterPro" id="IPR005662">
    <property type="entry name" value="GTPase_Era-like"/>
</dbReference>
<dbReference type="Gene3D" id="3.40.50.300">
    <property type="entry name" value="P-loop containing nucleotide triphosphate hydrolases"/>
    <property type="match status" value="1"/>
</dbReference>
<protein>
    <recommendedName>
        <fullName evidence="2 6">GTPase Era</fullName>
    </recommendedName>
</protein>
<dbReference type="InterPro" id="IPR027417">
    <property type="entry name" value="P-loop_NTPase"/>
</dbReference>
<dbReference type="CDD" id="cd22534">
    <property type="entry name" value="KH-II_Era"/>
    <property type="match status" value="1"/>
</dbReference>
<gene>
    <name evidence="6 11" type="primary">era</name>
    <name evidence="11" type="ORF">CIG1485E_0909</name>
</gene>
<feature type="domain" description="KH type-2" evidence="9">
    <location>
        <begin position="198"/>
        <end position="274"/>
    </location>
</feature>
<dbReference type="CDD" id="cd04163">
    <property type="entry name" value="Era"/>
    <property type="match status" value="1"/>
</dbReference>
<organism evidence="11 12">
    <name type="scientific">Campylobacter iguaniorum</name>
    <dbReference type="NCBI Taxonomy" id="1244531"/>
    <lineage>
        <taxon>Bacteria</taxon>
        <taxon>Pseudomonadati</taxon>
        <taxon>Campylobacterota</taxon>
        <taxon>Epsilonproteobacteria</taxon>
        <taxon>Campylobacterales</taxon>
        <taxon>Campylobacteraceae</taxon>
        <taxon>Campylobacter</taxon>
    </lineage>
</organism>
<proteinExistence type="inferred from homology"/>
<dbReference type="InterPro" id="IPR005225">
    <property type="entry name" value="Small_GTP-bd"/>
</dbReference>
<feature type="region of interest" description="G1" evidence="7">
    <location>
        <begin position="10"/>
        <end position="17"/>
    </location>
</feature>
<comment type="similarity">
    <text evidence="1 6 7 8">Belongs to the TRAFAC class TrmE-Era-EngA-EngB-Septin-like GTPase superfamily. Era GTPase family.</text>
</comment>
<dbReference type="PANTHER" id="PTHR42698:SF1">
    <property type="entry name" value="GTPASE ERA, MITOCHONDRIAL"/>
    <property type="match status" value="1"/>
</dbReference>
<feature type="domain" description="Era-type G" evidence="10">
    <location>
        <begin position="2"/>
        <end position="167"/>
    </location>
</feature>
<feature type="binding site" evidence="6">
    <location>
        <begin position="10"/>
        <end position="17"/>
    </location>
    <ligand>
        <name>GTP</name>
        <dbReference type="ChEBI" id="CHEBI:37565"/>
    </ligand>
</feature>
<evidence type="ECO:0000313" key="12">
    <source>
        <dbReference type="Proteomes" id="UP000028486"/>
    </source>
</evidence>
<dbReference type="AlphaFoldDB" id="A0A076FBB9"/>
<dbReference type="GO" id="GO:0003924">
    <property type="term" value="F:GTPase activity"/>
    <property type="evidence" value="ECO:0007669"/>
    <property type="project" value="UniProtKB-UniRule"/>
</dbReference>
<dbReference type="InterPro" id="IPR015946">
    <property type="entry name" value="KH_dom-like_a/b"/>
</dbReference>
<comment type="function">
    <text evidence="6">An essential GTPase that binds both GDP and GTP, with rapid nucleotide exchange. Plays a role in 16S rRNA processing and 30S ribosomal subunit biogenesis and possibly also in cell cycle regulation and energy metabolism.</text>
</comment>
<keyword evidence="12" id="KW-1185">Reference proteome</keyword>
<dbReference type="HAMAP" id="MF_00367">
    <property type="entry name" value="GTPase_Era"/>
    <property type="match status" value="1"/>
</dbReference>
<keyword evidence="6" id="KW-1003">Cell membrane</keyword>
<dbReference type="GO" id="GO:0005886">
    <property type="term" value="C:plasma membrane"/>
    <property type="evidence" value="ECO:0007669"/>
    <property type="project" value="UniProtKB-SubCell"/>
</dbReference>
<sequence length="289" mass="33173">MKSGFISLIGRTNAGKSSLLNYLLNEKISMVSHKQNATRRKINGIVMHGNDQAIFVDTPGLHESNKTMNKLMIETAIKSIGDCDLILFVTSVFDNLENYKKFLNLKRDVPHIIALTKIDEASDKQIFDKLSQYQKYADEFKAIIPTSTKKQAYKKILMDEICKHLPEHEYFYDPEFITTARGKDIYRDLILEAIFECVSDEIPYSTDVKVDKVVEKQDITEIYATIVTDNKHHKSILIGKDGATIKRIGINSRKIINQLVENKIFLKLNVEVDKNWTSDENAVKKSFEY</sequence>
<evidence type="ECO:0000256" key="8">
    <source>
        <dbReference type="RuleBase" id="RU003761"/>
    </source>
</evidence>
<dbReference type="PANTHER" id="PTHR42698">
    <property type="entry name" value="GTPASE ERA"/>
    <property type="match status" value="1"/>
</dbReference>
<dbReference type="GO" id="GO:0070181">
    <property type="term" value="F:small ribosomal subunit rRNA binding"/>
    <property type="evidence" value="ECO:0007669"/>
    <property type="project" value="UniProtKB-UniRule"/>
</dbReference>
<evidence type="ECO:0000259" key="10">
    <source>
        <dbReference type="PROSITE" id="PS51713"/>
    </source>
</evidence>
<evidence type="ECO:0000256" key="1">
    <source>
        <dbReference type="ARBA" id="ARBA00007921"/>
    </source>
</evidence>
<evidence type="ECO:0000256" key="6">
    <source>
        <dbReference type="HAMAP-Rule" id="MF_00367"/>
    </source>
</evidence>
<dbReference type="HOGENOM" id="CLU_038009_1_0_7"/>
<feature type="region of interest" description="G4" evidence="7">
    <location>
        <begin position="116"/>
        <end position="119"/>
    </location>
</feature>
<dbReference type="InterPro" id="IPR004044">
    <property type="entry name" value="KH_dom_type_2"/>
</dbReference>
<dbReference type="GO" id="GO:0005829">
    <property type="term" value="C:cytosol"/>
    <property type="evidence" value="ECO:0007669"/>
    <property type="project" value="TreeGrafter"/>
</dbReference>
<evidence type="ECO:0000259" key="9">
    <source>
        <dbReference type="PROSITE" id="PS50823"/>
    </source>
</evidence>
<dbReference type="OrthoDB" id="9805918at2"/>
<dbReference type="Pfam" id="PF01926">
    <property type="entry name" value="MMR_HSR1"/>
    <property type="match status" value="1"/>
</dbReference>
<evidence type="ECO:0000256" key="3">
    <source>
        <dbReference type="ARBA" id="ARBA00022741"/>
    </source>
</evidence>
<evidence type="ECO:0000256" key="4">
    <source>
        <dbReference type="ARBA" id="ARBA00022884"/>
    </source>
</evidence>
<dbReference type="PROSITE" id="PS51713">
    <property type="entry name" value="G_ERA"/>
    <property type="match status" value="1"/>
</dbReference>
<name>A0A076FBB9_9BACT</name>
<dbReference type="EMBL" id="CP009043">
    <property type="protein sequence ID" value="AII14747.1"/>
    <property type="molecule type" value="Genomic_DNA"/>
</dbReference>
<feature type="binding site" evidence="6">
    <location>
        <begin position="57"/>
        <end position="61"/>
    </location>
    <ligand>
        <name>GTP</name>
        <dbReference type="ChEBI" id="CHEBI:37565"/>
    </ligand>
</feature>
<dbReference type="Proteomes" id="UP000028486">
    <property type="component" value="Chromosome"/>
</dbReference>
<dbReference type="PROSITE" id="PS50823">
    <property type="entry name" value="KH_TYPE_2"/>
    <property type="match status" value="1"/>
</dbReference>
<dbReference type="InterPro" id="IPR006073">
    <property type="entry name" value="GTP-bd"/>
</dbReference>
<dbReference type="InterPro" id="IPR030388">
    <property type="entry name" value="G_ERA_dom"/>
</dbReference>
<keyword evidence="5 6" id="KW-0342">GTP-binding</keyword>
<dbReference type="GO" id="GO:0005525">
    <property type="term" value="F:GTP binding"/>
    <property type="evidence" value="ECO:0007669"/>
    <property type="project" value="UniProtKB-UniRule"/>
</dbReference>
<dbReference type="KEGG" id="caj:CIG1485E_0909"/>
<comment type="subunit">
    <text evidence="6">Monomer.</text>
</comment>
<dbReference type="Pfam" id="PF07650">
    <property type="entry name" value="KH_2"/>
    <property type="match status" value="1"/>
</dbReference>
<feature type="region of interest" description="G2" evidence="7">
    <location>
        <begin position="36"/>
        <end position="40"/>
    </location>
</feature>
<keyword evidence="6" id="KW-0699">rRNA-binding</keyword>